<dbReference type="Pfam" id="PF14281">
    <property type="entry name" value="PDDEXK_4"/>
    <property type="match status" value="1"/>
</dbReference>
<dbReference type="Proteomes" id="UP001162881">
    <property type="component" value="Unassembled WGS sequence"/>
</dbReference>
<sequence>MKPSIPDPSALTALMSGLRGCFAKDESRIAARLPRLLNILRGLALENPYETAADSKPPASAAIANLLDNAREPFGSLDGSGLLSDPWAAAALRRDEVRNASVLRWFLDPRGNHGCGDAILKNLLARVATKLTDSFPEIPSPGCLVSVEQCPDGDRANRVDIQVDDTAFFLVIEVKIDAPDQNRQLERYCAIAAARTGGARPWAVVYLTAGGRPAATAGHLVNRVVALSWSQLGASLREAARALAPIPSFLATSFANHVSNL</sequence>
<dbReference type="EMBL" id="JALHLF010000012">
    <property type="protein sequence ID" value="MCJ2182181.1"/>
    <property type="molecule type" value="Genomic_DNA"/>
</dbReference>
<proteinExistence type="predicted"/>
<evidence type="ECO:0000313" key="1">
    <source>
        <dbReference type="EMBL" id="MCJ2182181.1"/>
    </source>
</evidence>
<keyword evidence="2" id="KW-1185">Reference proteome</keyword>
<protein>
    <submittedName>
        <fullName evidence="1">PD-(D/E)XK nuclease family protein</fullName>
    </submittedName>
</protein>
<gene>
    <name evidence="1" type="ORF">MTR62_05640</name>
</gene>
<evidence type="ECO:0000313" key="2">
    <source>
        <dbReference type="Proteomes" id="UP001162881"/>
    </source>
</evidence>
<dbReference type="InterPro" id="IPR029470">
    <property type="entry name" value="PDDEXK_4"/>
</dbReference>
<name>A0ABT0BAU0_9SPHN</name>
<accession>A0ABT0BAU0</accession>
<reference evidence="1" key="1">
    <citation type="submission" date="2022-03" db="EMBL/GenBank/DDBJ databases">
        <title>Identification of a novel bacterium isolated from mangrove sediments.</title>
        <authorList>
            <person name="Pan X."/>
        </authorList>
    </citation>
    <scope>NUCLEOTIDE SEQUENCE</scope>
    <source>
        <strain evidence="1">B1949</strain>
    </source>
</reference>
<organism evidence="1 2">
    <name type="scientific">Novosphingobium organovorum</name>
    <dbReference type="NCBI Taxonomy" id="2930092"/>
    <lineage>
        <taxon>Bacteria</taxon>
        <taxon>Pseudomonadati</taxon>
        <taxon>Pseudomonadota</taxon>
        <taxon>Alphaproteobacteria</taxon>
        <taxon>Sphingomonadales</taxon>
        <taxon>Sphingomonadaceae</taxon>
        <taxon>Novosphingobium</taxon>
    </lineage>
</organism>
<dbReference type="RefSeq" id="WP_244017843.1">
    <property type="nucleotide sequence ID" value="NZ_JALHLF010000012.1"/>
</dbReference>
<comment type="caution">
    <text evidence="1">The sequence shown here is derived from an EMBL/GenBank/DDBJ whole genome shotgun (WGS) entry which is preliminary data.</text>
</comment>